<dbReference type="EMBL" id="VZCC01000106">
    <property type="protein sequence ID" value="MQN85222.1"/>
    <property type="molecule type" value="Genomic_DNA"/>
</dbReference>
<keyword evidence="1" id="KW-0812">Transmembrane</keyword>
<keyword evidence="1" id="KW-1133">Transmembrane helix</keyword>
<feature type="transmembrane region" description="Helical" evidence="1">
    <location>
        <begin position="55"/>
        <end position="78"/>
    </location>
</feature>
<comment type="caution">
    <text evidence="2">The sequence shown here is derived from an EMBL/GenBank/DDBJ whole genome shotgun (WGS) entry which is preliminary data.</text>
</comment>
<gene>
    <name evidence="2" type="ORF">F7D74_14820</name>
</gene>
<accession>A0AA90V2T4</accession>
<name>A0AA90V2T4_9BACT</name>
<evidence type="ECO:0000256" key="1">
    <source>
        <dbReference type="SAM" id="Phobius"/>
    </source>
</evidence>
<dbReference type="Proteomes" id="UP000421408">
    <property type="component" value="Unassembled WGS sequence"/>
</dbReference>
<keyword evidence="1" id="KW-0472">Membrane</keyword>
<feature type="transmembrane region" description="Helical" evidence="1">
    <location>
        <begin position="122"/>
        <end position="141"/>
    </location>
</feature>
<proteinExistence type="predicted"/>
<sequence>MTKEEEDEVQRLVQSVGVVQLSRVMFKDMDVSEMINVIILAGRGYSVKLLTWFKYYCEVMPLFIMLFHIACMVTFASHEKEMCVWFKENWVSAAFIYFSVYIHPLVLILASRFFWLCYRWRIPMIIYLFGINAIHIVYWNVFTTNEMVESNVVILVMTIIFYVYGFADKYYSGKGCQSLISRL</sequence>
<evidence type="ECO:0000313" key="2">
    <source>
        <dbReference type="EMBL" id="MQN85222.1"/>
    </source>
</evidence>
<reference evidence="3" key="1">
    <citation type="submission" date="2019-09" db="EMBL/GenBank/DDBJ databases">
        <title>Distinct polysaccharide growth profiles of human intestinal Prevotella copri isolates.</title>
        <authorList>
            <person name="Fehlner-Peach H."/>
            <person name="Magnabosco C."/>
            <person name="Raghavan V."/>
            <person name="Scher J.U."/>
            <person name="Tett A."/>
            <person name="Cox L.M."/>
            <person name="Gottsegen C."/>
            <person name="Watters A."/>
            <person name="Wiltshire- Gordon J.D."/>
            <person name="Segata N."/>
            <person name="Bonneau R."/>
            <person name="Littman D.R."/>
        </authorList>
    </citation>
    <scope>NUCLEOTIDE SEQUENCE [LARGE SCALE GENOMIC DNA]</scope>
    <source>
        <strain evidence="3">iAA108</strain>
    </source>
</reference>
<dbReference type="RefSeq" id="WP_153119650.1">
    <property type="nucleotide sequence ID" value="NZ_VZCC01000106.1"/>
</dbReference>
<protein>
    <submittedName>
        <fullName evidence="2">Uncharacterized protein</fullName>
    </submittedName>
</protein>
<organism evidence="2 3">
    <name type="scientific">Segatella copri</name>
    <dbReference type="NCBI Taxonomy" id="165179"/>
    <lineage>
        <taxon>Bacteria</taxon>
        <taxon>Pseudomonadati</taxon>
        <taxon>Bacteroidota</taxon>
        <taxon>Bacteroidia</taxon>
        <taxon>Bacteroidales</taxon>
        <taxon>Prevotellaceae</taxon>
        <taxon>Segatella</taxon>
    </lineage>
</organism>
<feature type="transmembrane region" description="Helical" evidence="1">
    <location>
        <begin position="90"/>
        <end position="110"/>
    </location>
</feature>
<dbReference type="AlphaFoldDB" id="A0AA90V2T4"/>
<feature type="transmembrane region" description="Helical" evidence="1">
    <location>
        <begin position="147"/>
        <end position="167"/>
    </location>
</feature>
<evidence type="ECO:0000313" key="3">
    <source>
        <dbReference type="Proteomes" id="UP000421408"/>
    </source>
</evidence>